<accession>A0A383A0I6</accession>
<name>A0A383A0I6_9ZZZZ</name>
<gene>
    <name evidence="1" type="ORF">METZ01_LOCUS454078</name>
</gene>
<proteinExistence type="predicted"/>
<dbReference type="AlphaFoldDB" id="A0A383A0I6"/>
<evidence type="ECO:0000313" key="1">
    <source>
        <dbReference type="EMBL" id="SVE01224.1"/>
    </source>
</evidence>
<protein>
    <submittedName>
        <fullName evidence="1">Uncharacterized protein</fullName>
    </submittedName>
</protein>
<feature type="non-terminal residue" evidence="1">
    <location>
        <position position="1"/>
    </location>
</feature>
<dbReference type="EMBL" id="UINC01188151">
    <property type="protein sequence ID" value="SVE01224.1"/>
    <property type="molecule type" value="Genomic_DNA"/>
</dbReference>
<reference evidence="1" key="1">
    <citation type="submission" date="2018-05" db="EMBL/GenBank/DDBJ databases">
        <authorList>
            <person name="Lanie J.A."/>
            <person name="Ng W.-L."/>
            <person name="Kazmierczak K.M."/>
            <person name="Andrzejewski T.M."/>
            <person name="Davidsen T.M."/>
            <person name="Wayne K.J."/>
            <person name="Tettelin H."/>
            <person name="Glass J.I."/>
            <person name="Rusch D."/>
            <person name="Podicherti R."/>
            <person name="Tsui H.-C.T."/>
            <person name="Winkler M.E."/>
        </authorList>
    </citation>
    <scope>NUCLEOTIDE SEQUENCE</scope>
</reference>
<feature type="non-terminal residue" evidence="1">
    <location>
        <position position="93"/>
    </location>
</feature>
<organism evidence="1">
    <name type="scientific">marine metagenome</name>
    <dbReference type="NCBI Taxonomy" id="408172"/>
    <lineage>
        <taxon>unclassified sequences</taxon>
        <taxon>metagenomes</taxon>
        <taxon>ecological metagenomes</taxon>
    </lineage>
</organism>
<sequence>VSKVYILHENDEWLPPFRAALNSEGVPFDEWHMARILLDWEESPPEGVFYNRMSASSHTRGHRSAPEYTAGVLSWLANHERRVVNGSQALDLE</sequence>